<keyword evidence="2" id="KW-1185">Reference proteome</keyword>
<feature type="non-terminal residue" evidence="1">
    <location>
        <position position="1"/>
    </location>
</feature>
<sequence>CYYDVGKLAPDYIIPCYTAFEGSFSCCKRGNVCLQQNACYDGDTGVTYQYGCTDKKYKDPRCPQK</sequence>
<gene>
    <name evidence="1" type="ORF">P154DRAFT_412539</name>
</gene>
<protein>
    <submittedName>
        <fullName evidence="1">Uncharacterized protein</fullName>
    </submittedName>
</protein>
<reference evidence="1" key="1">
    <citation type="journal article" date="2020" name="Stud. Mycol.">
        <title>101 Dothideomycetes genomes: a test case for predicting lifestyles and emergence of pathogens.</title>
        <authorList>
            <person name="Haridas S."/>
            <person name="Albert R."/>
            <person name="Binder M."/>
            <person name="Bloem J."/>
            <person name="Labutti K."/>
            <person name="Salamov A."/>
            <person name="Andreopoulos B."/>
            <person name="Baker S."/>
            <person name="Barry K."/>
            <person name="Bills G."/>
            <person name="Bluhm B."/>
            <person name="Cannon C."/>
            <person name="Castanera R."/>
            <person name="Culley D."/>
            <person name="Daum C."/>
            <person name="Ezra D."/>
            <person name="Gonzalez J."/>
            <person name="Henrissat B."/>
            <person name="Kuo A."/>
            <person name="Liang C."/>
            <person name="Lipzen A."/>
            <person name="Lutzoni F."/>
            <person name="Magnuson J."/>
            <person name="Mondo S."/>
            <person name="Nolan M."/>
            <person name="Ohm R."/>
            <person name="Pangilinan J."/>
            <person name="Park H.-J."/>
            <person name="Ramirez L."/>
            <person name="Alfaro M."/>
            <person name="Sun H."/>
            <person name="Tritt A."/>
            <person name="Yoshinaga Y."/>
            <person name="Zwiers L.-H."/>
            <person name="Turgeon B."/>
            <person name="Goodwin S."/>
            <person name="Spatafora J."/>
            <person name="Crous P."/>
            <person name="Grigoriev I."/>
        </authorList>
    </citation>
    <scope>NUCLEOTIDE SEQUENCE</scope>
    <source>
        <strain evidence="1">CBS 123094</strain>
    </source>
</reference>
<organism evidence="1 2">
    <name type="scientific">Amniculicola lignicola CBS 123094</name>
    <dbReference type="NCBI Taxonomy" id="1392246"/>
    <lineage>
        <taxon>Eukaryota</taxon>
        <taxon>Fungi</taxon>
        <taxon>Dikarya</taxon>
        <taxon>Ascomycota</taxon>
        <taxon>Pezizomycotina</taxon>
        <taxon>Dothideomycetes</taxon>
        <taxon>Pleosporomycetidae</taxon>
        <taxon>Pleosporales</taxon>
        <taxon>Amniculicolaceae</taxon>
        <taxon>Amniculicola</taxon>
    </lineage>
</organism>
<dbReference type="EMBL" id="ML977689">
    <property type="protein sequence ID" value="KAF1993698.1"/>
    <property type="molecule type" value="Genomic_DNA"/>
</dbReference>
<name>A0A6A5VYA4_9PLEO</name>
<dbReference type="OrthoDB" id="4148662at2759"/>
<evidence type="ECO:0000313" key="2">
    <source>
        <dbReference type="Proteomes" id="UP000799779"/>
    </source>
</evidence>
<evidence type="ECO:0000313" key="1">
    <source>
        <dbReference type="EMBL" id="KAF1993698.1"/>
    </source>
</evidence>
<dbReference type="AlphaFoldDB" id="A0A6A5VYA4"/>
<proteinExistence type="predicted"/>
<accession>A0A6A5VYA4</accession>
<feature type="non-terminal residue" evidence="1">
    <location>
        <position position="65"/>
    </location>
</feature>
<dbReference type="Proteomes" id="UP000799779">
    <property type="component" value="Unassembled WGS sequence"/>
</dbReference>